<dbReference type="RefSeq" id="WP_068499493.1">
    <property type="nucleotide sequence ID" value="NZ_LWQU01000130.1"/>
</dbReference>
<evidence type="ECO:0000313" key="4">
    <source>
        <dbReference type="Proteomes" id="UP000078543"/>
    </source>
</evidence>
<dbReference type="NCBIfam" id="TIGR03016">
    <property type="entry name" value="pepcterm_hypo_1"/>
    <property type="match status" value="1"/>
</dbReference>
<dbReference type="SUPFAM" id="SSF56935">
    <property type="entry name" value="Porins"/>
    <property type="match status" value="1"/>
</dbReference>
<dbReference type="Proteomes" id="UP000078543">
    <property type="component" value="Unassembled WGS sequence"/>
</dbReference>
<dbReference type="InterPro" id="IPR017467">
    <property type="entry name" value="CHP03016_PEP-CTERM"/>
</dbReference>
<evidence type="ECO:0000313" key="3">
    <source>
        <dbReference type="EMBL" id="OAN51577.1"/>
    </source>
</evidence>
<feature type="chain" id="PRO_5008092202" description="TIGR03016 family PEP-CTERM system-associated outer membrane protein" evidence="2">
    <location>
        <begin position="23"/>
        <end position="566"/>
    </location>
</feature>
<dbReference type="EMBL" id="LWQU01000130">
    <property type="protein sequence ID" value="OAN51577.1"/>
    <property type="molecule type" value="Genomic_DNA"/>
</dbReference>
<evidence type="ECO:0000256" key="2">
    <source>
        <dbReference type="SAM" id="SignalP"/>
    </source>
</evidence>
<organism evidence="3 4">
    <name type="scientific">Magnetospirillum moscoviense</name>
    <dbReference type="NCBI Taxonomy" id="1437059"/>
    <lineage>
        <taxon>Bacteria</taxon>
        <taxon>Pseudomonadati</taxon>
        <taxon>Pseudomonadota</taxon>
        <taxon>Alphaproteobacteria</taxon>
        <taxon>Rhodospirillales</taxon>
        <taxon>Rhodospirillaceae</taxon>
        <taxon>Magnetospirillum</taxon>
    </lineage>
</organism>
<reference evidence="3 4" key="1">
    <citation type="submission" date="2016-04" db="EMBL/GenBank/DDBJ databases">
        <title>Draft genome sequence of freshwater magnetotactic bacteria Magnetospirillum marisnigri SP-1 and Magnetospirillum moscoviense BB-1.</title>
        <authorList>
            <person name="Koziaeva V."/>
            <person name="Dziuba M.V."/>
            <person name="Ivanov T.M."/>
            <person name="Kuznetsov B."/>
            <person name="Grouzdev D.S."/>
        </authorList>
    </citation>
    <scope>NUCLEOTIDE SEQUENCE [LARGE SCALE GENOMIC DNA]</scope>
    <source>
        <strain evidence="3 4">BB-1</strain>
    </source>
</reference>
<dbReference type="AlphaFoldDB" id="A0A178MRI2"/>
<evidence type="ECO:0000256" key="1">
    <source>
        <dbReference type="SAM" id="MobiDB-lite"/>
    </source>
</evidence>
<dbReference type="STRING" id="1437059.A6A05_01570"/>
<sequence>MRIKTAVSISGILLLAAQPTLAQQADTPQRPTSQLAPQSLLNAGAGGYGAAPLFAPFPTAGALLPPSFQVPDLKPQADAPRPVAVTVSAAGREKFTNNVYRTAGPTKSDFVTTANGTVAADVDSRLIKGGLKYGLGYDKYATYSEMDGFRHNGIGLFDAELIDQRLFLAARASVSEQSVSQREHTGQTGQSTGAGSTSAGNTVRVYTQSIAPRFQQRFGDVALGQISYHHDETRYEDVSKAQSASTSSTAAVKAADLDKSVTDGGRLEVRSGESFSRLLWDYTGDVDHEETKGRTYDQVSNTLGAEYRLSGDFSLLAAVGNDYIHSNSVDLDKYGGVFYTGGVHWTPSPATDLRFGLGHRYDRPNWIILGAHWLGPRTVLRVSSDSGITTDALSFEKALNAVRRDETGNFVNPFSGFEADPATSPFTRSNAIYWQRNTDFVLRHDEVRDSFALSVRLAEQRILGGYSGSSTTTLASGSATSKGASLSWRHHLTPAISSMAMISQSDTIVSDTTPGRTTQRKGSAELSYSMNPTLLGSLGYSVATTSPTPAGSIREDVIAVGIKKTF</sequence>
<gene>
    <name evidence="3" type="ORF">A6A05_01570</name>
</gene>
<comment type="caution">
    <text evidence="3">The sequence shown here is derived from an EMBL/GenBank/DDBJ whole genome shotgun (WGS) entry which is preliminary data.</text>
</comment>
<accession>A0A178MRI2</accession>
<proteinExistence type="predicted"/>
<evidence type="ECO:0008006" key="5">
    <source>
        <dbReference type="Google" id="ProtNLM"/>
    </source>
</evidence>
<feature type="compositionally biased region" description="Low complexity" evidence="1">
    <location>
        <begin position="186"/>
        <end position="200"/>
    </location>
</feature>
<keyword evidence="4" id="KW-1185">Reference proteome</keyword>
<feature type="signal peptide" evidence="2">
    <location>
        <begin position="1"/>
        <end position="22"/>
    </location>
</feature>
<feature type="region of interest" description="Disordered" evidence="1">
    <location>
        <begin position="177"/>
        <end position="200"/>
    </location>
</feature>
<keyword evidence="2" id="KW-0732">Signal</keyword>
<protein>
    <recommendedName>
        <fullName evidence="5">TIGR03016 family PEP-CTERM system-associated outer membrane protein</fullName>
    </recommendedName>
</protein>
<name>A0A178MRI2_9PROT</name>